<dbReference type="CDD" id="cd18873">
    <property type="entry name" value="NUDIX_NadM_like"/>
    <property type="match status" value="1"/>
</dbReference>
<comment type="caution">
    <text evidence="2">The sequence shown here is derived from an EMBL/GenBank/DDBJ whole genome shotgun (WGS) entry which is preliminary data.</text>
</comment>
<name>A0A0D7VZ25_9FLAO</name>
<dbReference type="PATRIC" id="fig|1435349.4.peg.1650"/>
<dbReference type="Proteomes" id="UP000032578">
    <property type="component" value="Unassembled WGS sequence"/>
</dbReference>
<dbReference type="Gene3D" id="1.10.10.10">
    <property type="entry name" value="Winged helix-like DNA-binding domain superfamily/Winged helix DNA-binding domain"/>
    <property type="match status" value="1"/>
</dbReference>
<dbReference type="SUPFAM" id="SSF55811">
    <property type="entry name" value="Nudix"/>
    <property type="match status" value="1"/>
</dbReference>
<dbReference type="EMBL" id="JTDW01000021">
    <property type="protein sequence ID" value="KJD32039.1"/>
    <property type="molecule type" value="Genomic_DNA"/>
</dbReference>
<sequence length="241" mass="28008">MDFRKIDNLSVDCVLLKIENKSLKVLLRKRNLNLFTENLPIVDDWVLPGHYVLKSNNLGETANRVFEELTGEKHLNKNQFRAYGNAARINTETDLLWVRSRGATTRTITVAYYLILASNKKLLNSNGVEWFNIKNLPQLGFDHKKIITDAFDDIKSKINTEPLVFNFMPVKFTLNELQTAFEVLLDTELDNRNFRKKITSKSYIVPLEEKRKGQSKKPSRLYMFSNDVYNQIVETGYIINI</sequence>
<feature type="domain" description="NrtR DNA-binding winged helix" evidence="1">
    <location>
        <begin position="164"/>
        <end position="224"/>
    </location>
</feature>
<dbReference type="InterPro" id="IPR015797">
    <property type="entry name" value="NUDIX_hydrolase-like_dom_sf"/>
</dbReference>
<dbReference type="Pfam" id="PF21906">
    <property type="entry name" value="WHD_NrtR"/>
    <property type="match status" value="1"/>
</dbReference>
<proteinExistence type="predicted"/>
<protein>
    <submittedName>
        <fullName evidence="2">NUDIX hydrolase</fullName>
    </submittedName>
</protein>
<gene>
    <name evidence="2" type="ORF">PW52_16155</name>
</gene>
<evidence type="ECO:0000313" key="2">
    <source>
        <dbReference type="EMBL" id="KJD32039.1"/>
    </source>
</evidence>
<dbReference type="InterPro" id="IPR036388">
    <property type="entry name" value="WH-like_DNA-bd_sf"/>
</dbReference>
<dbReference type="OrthoDB" id="9786141at2"/>
<evidence type="ECO:0000313" key="3">
    <source>
        <dbReference type="Proteomes" id="UP000032578"/>
    </source>
</evidence>
<dbReference type="InterPro" id="IPR054105">
    <property type="entry name" value="WHD_NrtR"/>
</dbReference>
<keyword evidence="2" id="KW-0378">Hydrolase</keyword>
<dbReference type="SUPFAM" id="SSF46785">
    <property type="entry name" value="Winged helix' DNA-binding domain"/>
    <property type="match status" value="1"/>
</dbReference>
<dbReference type="GO" id="GO:0016787">
    <property type="term" value="F:hydrolase activity"/>
    <property type="evidence" value="ECO:0007669"/>
    <property type="project" value="UniProtKB-KW"/>
</dbReference>
<organism evidence="2 3">
    <name type="scientific">Neotamlana sedimentorum</name>
    <dbReference type="NCBI Taxonomy" id="1435349"/>
    <lineage>
        <taxon>Bacteria</taxon>
        <taxon>Pseudomonadati</taxon>
        <taxon>Bacteroidota</taxon>
        <taxon>Flavobacteriia</taxon>
        <taxon>Flavobacteriales</taxon>
        <taxon>Flavobacteriaceae</taxon>
        <taxon>Neotamlana</taxon>
    </lineage>
</organism>
<dbReference type="Gene3D" id="3.90.79.10">
    <property type="entry name" value="Nucleoside Triphosphate Pyrophosphohydrolase"/>
    <property type="match status" value="1"/>
</dbReference>
<keyword evidence="3" id="KW-1185">Reference proteome</keyword>
<dbReference type="RefSeq" id="WP_044634017.1">
    <property type="nucleotide sequence ID" value="NZ_JTDW01000021.1"/>
</dbReference>
<dbReference type="AlphaFoldDB" id="A0A0D7VZ25"/>
<evidence type="ECO:0000259" key="1">
    <source>
        <dbReference type="Pfam" id="PF21906"/>
    </source>
</evidence>
<accession>A0A0D7VZ25</accession>
<dbReference type="STRING" id="1435349.PW52_16155"/>
<dbReference type="InterPro" id="IPR036390">
    <property type="entry name" value="WH_DNA-bd_sf"/>
</dbReference>
<reference evidence="2 3" key="1">
    <citation type="submission" date="2014-11" db="EMBL/GenBank/DDBJ databases">
        <title>Tamlana sedimentorum sp. nov., isolated from shallow sand sediments of the Sea of Japan.</title>
        <authorList>
            <person name="Romanenko L.A."/>
        </authorList>
    </citation>
    <scope>NUCLEOTIDE SEQUENCE [LARGE SCALE GENOMIC DNA]</scope>
    <source>
        <strain evidence="2 3">JCM 19808</strain>
    </source>
</reference>